<dbReference type="PANTHER" id="PTHR45613:SF62">
    <property type="entry name" value="PENTACOTRIPEPTIDE-REPEAT REGION OF PRORP DOMAIN-CONTAINING PROTEIN"/>
    <property type="match status" value="1"/>
</dbReference>
<dbReference type="InterPro" id="IPR020806">
    <property type="entry name" value="PKS_PP-bd"/>
</dbReference>
<dbReference type="InterPro" id="IPR002885">
    <property type="entry name" value="PPR_rpt"/>
</dbReference>
<feature type="coiled-coil region" evidence="5">
    <location>
        <begin position="2245"/>
        <end position="2272"/>
    </location>
</feature>
<dbReference type="InterPro" id="IPR009081">
    <property type="entry name" value="PP-bd_ACP"/>
</dbReference>
<feature type="repeat" description="PPR" evidence="4">
    <location>
        <begin position="2655"/>
        <end position="2689"/>
    </location>
</feature>
<feature type="repeat" description="PPR" evidence="4">
    <location>
        <begin position="2620"/>
        <end position="2650"/>
    </location>
</feature>
<feature type="repeat" description="PPR" evidence="4">
    <location>
        <begin position="2690"/>
        <end position="2724"/>
    </location>
</feature>
<keyword evidence="5" id="KW-0175">Coiled coil</keyword>
<dbReference type="Gene3D" id="1.10.1200.10">
    <property type="entry name" value="ACP-like"/>
    <property type="match status" value="1"/>
</dbReference>
<organism evidence="8 9">
    <name type="scientific">Durusdinium trenchii</name>
    <dbReference type="NCBI Taxonomy" id="1381693"/>
    <lineage>
        <taxon>Eukaryota</taxon>
        <taxon>Sar</taxon>
        <taxon>Alveolata</taxon>
        <taxon>Dinophyceae</taxon>
        <taxon>Suessiales</taxon>
        <taxon>Symbiodiniaceae</taxon>
        <taxon>Durusdinium</taxon>
    </lineage>
</organism>
<feature type="repeat" description="PPR" evidence="4">
    <location>
        <begin position="2762"/>
        <end position="2796"/>
    </location>
</feature>
<keyword evidence="2" id="KW-0597">Phosphoprotein</keyword>
<evidence type="ECO:0000256" key="2">
    <source>
        <dbReference type="ARBA" id="ARBA00022553"/>
    </source>
</evidence>
<accession>A0ABP0LY92</accession>
<dbReference type="PROSITE" id="PS51375">
    <property type="entry name" value="PPR"/>
    <property type="match status" value="6"/>
</dbReference>
<gene>
    <name evidence="8" type="ORF">CCMP2556_LOCUS22829</name>
</gene>
<evidence type="ECO:0000256" key="1">
    <source>
        <dbReference type="ARBA" id="ARBA00022450"/>
    </source>
</evidence>
<protein>
    <recommendedName>
        <fullName evidence="7">Carrier domain-containing protein</fullName>
    </recommendedName>
</protein>
<dbReference type="PANTHER" id="PTHR45613">
    <property type="entry name" value="PENTATRICOPEPTIDE REPEAT-CONTAINING PROTEIN"/>
    <property type="match status" value="1"/>
</dbReference>
<feature type="region of interest" description="Disordered" evidence="6">
    <location>
        <begin position="2832"/>
        <end position="2895"/>
    </location>
</feature>
<evidence type="ECO:0000313" key="8">
    <source>
        <dbReference type="EMBL" id="CAK9043040.1"/>
    </source>
</evidence>
<feature type="coiled-coil region" evidence="5">
    <location>
        <begin position="1047"/>
        <end position="1081"/>
    </location>
</feature>
<proteinExistence type="predicted"/>
<feature type="compositionally biased region" description="Low complexity" evidence="6">
    <location>
        <begin position="2859"/>
        <end position="2869"/>
    </location>
</feature>
<keyword evidence="3" id="KW-0677">Repeat</keyword>
<dbReference type="InterPro" id="IPR033443">
    <property type="entry name" value="PROP1-like_PPR_dom"/>
</dbReference>
<reference evidence="8 9" key="1">
    <citation type="submission" date="2024-02" db="EMBL/GenBank/DDBJ databases">
        <authorList>
            <person name="Chen Y."/>
            <person name="Shah S."/>
            <person name="Dougan E. K."/>
            <person name="Thang M."/>
            <person name="Chan C."/>
        </authorList>
    </citation>
    <scope>NUCLEOTIDE SEQUENCE [LARGE SCALE GENOMIC DNA]</scope>
</reference>
<dbReference type="Pfam" id="PF17177">
    <property type="entry name" value="PPR_long"/>
    <property type="match status" value="1"/>
</dbReference>
<dbReference type="SUPFAM" id="SSF81901">
    <property type="entry name" value="HCP-like"/>
    <property type="match status" value="1"/>
</dbReference>
<dbReference type="InterPro" id="IPR011990">
    <property type="entry name" value="TPR-like_helical_dom_sf"/>
</dbReference>
<dbReference type="Proteomes" id="UP001642484">
    <property type="component" value="Unassembled WGS sequence"/>
</dbReference>
<comment type="caution">
    <text evidence="8">The sequence shown here is derived from an EMBL/GenBank/DDBJ whole genome shotgun (WGS) entry which is preliminary data.</text>
</comment>
<feature type="compositionally biased region" description="Low complexity" evidence="6">
    <location>
        <begin position="2879"/>
        <end position="2893"/>
    </location>
</feature>
<evidence type="ECO:0000256" key="5">
    <source>
        <dbReference type="SAM" id="Coils"/>
    </source>
</evidence>
<dbReference type="SMART" id="SM00823">
    <property type="entry name" value="PKS_PP"/>
    <property type="match status" value="1"/>
</dbReference>
<keyword evidence="9" id="KW-1185">Reference proteome</keyword>
<keyword evidence="1" id="KW-0596">Phosphopantetheine</keyword>
<dbReference type="NCBIfam" id="TIGR00756">
    <property type="entry name" value="PPR"/>
    <property type="match status" value="6"/>
</dbReference>
<evidence type="ECO:0000259" key="7">
    <source>
        <dbReference type="PROSITE" id="PS50075"/>
    </source>
</evidence>
<feature type="domain" description="Carrier" evidence="7">
    <location>
        <begin position="740"/>
        <end position="815"/>
    </location>
</feature>
<dbReference type="Gene3D" id="1.25.40.10">
    <property type="entry name" value="Tetratricopeptide repeat domain"/>
    <property type="match status" value="5"/>
</dbReference>
<dbReference type="InterPro" id="IPR036736">
    <property type="entry name" value="ACP-like_sf"/>
</dbReference>
<evidence type="ECO:0000256" key="6">
    <source>
        <dbReference type="SAM" id="MobiDB-lite"/>
    </source>
</evidence>
<feature type="region of interest" description="Disordered" evidence="6">
    <location>
        <begin position="2977"/>
        <end position="3016"/>
    </location>
</feature>
<dbReference type="Pfam" id="PF00550">
    <property type="entry name" value="PP-binding"/>
    <property type="match status" value="1"/>
</dbReference>
<dbReference type="PROSITE" id="PS50075">
    <property type="entry name" value="CARRIER"/>
    <property type="match status" value="1"/>
</dbReference>
<feature type="repeat" description="PPR" evidence="4">
    <location>
        <begin position="2550"/>
        <end position="2584"/>
    </location>
</feature>
<evidence type="ECO:0000256" key="3">
    <source>
        <dbReference type="ARBA" id="ARBA00022737"/>
    </source>
</evidence>
<name>A0ABP0LY92_9DINO</name>
<sequence>MGEELRRLAAAKDAWLLRGDHQEARQIAQEVLQRAREAEQPQVIADALRSLALCEQSRAHSACYKESSERKVILLEAEKLCREALPEMAARNERRGEALMLLGAAEMLLESKRLPETRRGNKKRSEARASLEKALYVFQELQDKALEAEAYLALSGACLAQNDPKEALRFARQSEDLCRGEAEASLRPRALNACAVAIGLGPTSKEFFDAGLKCHQQAVEMYRQRPGYQRPLAIQCLALSKWYLLMDRARDALAPAKESLKLFTELGGLSADWRQEALSQLCRVRLSLADVKGAQKMAQEAEATCGHDQRLKLLAMETKVLVNMELDTLYEGGNLGEALAAAREGLQLAKDLKDKKCEASMLHHVAQACLRLRRMDDALEAVTSSSTTLDDLGEQSQRCLVLQTAIEILMAKGDLRAALEVCQEIRRLAQDLGKRSREANAILTEAQIYHAAGNCSQALALARDAQVIFQAVDDKKGEGMSWSIISEIQKSTGEKEDALRACRSTRALYQQAGDKRSQAYAMKNSAALFVANSSDEEAVREAHEALALARAAGDSKAEVEMLNLVAQATLNSIIKRSQEMSDDDAIAYITVHEDSAVRPAREAAALARKMGDKQMTGIATYSVAQCHAVAGRTGAAVQAATEARNLFHETWDRQGEAMAILMLGESLVLDGQTDDGKRVSKEAQEMFQSINDQEGVDKAEKTLQQIQEILGAPAAPTAREAEHVPQAESVAVVAKKATLSREEAIRISKAVVMESIGGDEEVTLDDPLMESGLDSLATIAFRESLESQTNIKLSSTLVMDYPTLNDIVEHLVENSYVPPGIITRTLHDIAEMLRVSATRRERRKNLVITCRQKFLPSTESMERLHASIIGRSLGRSFAHVLLMTKVLMGFREAVHTARLSNALQRRTGWLRSEKCQPDERCLEFHFQHWRHYTTSSLQQRAAEAEILRGRESVLEVFAQGRDELSRAVELLYDRSLVELLLVCMAAWRDALRLLSLEGYGYHLASTRERTPWWVEDLFLLPAEKAHLLLCLVCWAACCALQRQGRGLKDMEISLQEISQTVEGQRQQLRRGQALKERLEENSRRFVCRSLQQAERWLLNAVWQAWSRQSEATRRARQRLIRWLPERLKQQNALRGALEAWLSLAQEGRRKQQALRRGQRAIVRWQEDLRSWSLSSWRQTLREQKEVALRRRQSERRRTWAERRCGECSLQLLRWTWDAWKLHLRHAQERARRVFSHVSLGDERQQWHLELQMCGDLGPIEAQVWPQAPWPSGGGKVSSYNSEHQALCEHRSTALSDSDLADLAGAAPQATGPKDDFDQVPEMPRLQAPKVTSDAKDQQIQNLERSVLNLVNQGASPGMVAFVEELRQLVDGKMKKELRNQQNTTQSTLNAHFGAIAHCAQQDWREVLDVALGQDVKANASSVESFGLQPLAQKHRLCRWGEWQRWEEKTSTQAAMEKSKETKDYLCGLYAGNESHRAAPVGDSGNCVMGSKYPASSQTRHIDFLRDQLAWWEDQLQQIQTSRVQCTAASEAYDSALAMFQQASTAHADVQKTCNATQVQLDEASCRYKAYSQKKCELIAHCADTAWQTYHDTWNEALTEAQFLQAQMRALLRIECYLGAFQLSNMTDGILQCKRKDFHNHTHVTSLAFQPQAQPAAHSCLVDKENVAGFCVYEGKYYANTSNLSRVLSNPEVGEGEVLGQPTLCSLLLPQDLRPLSGDVVVQAFSEALPHVKSWLQLLSAWRYQAQEQRHLRQRLQSEQSSSRQLDQALQSAALALERCQEQPGPFHCRLLHEWRQLVVQRKTSAVRHGQRSRYVQLQEAKDQAMLLSSCLRQWQGQCQRSAAEWRTAQAVRQAQQQMHRKTLDALRRRQEGDACALQLLHFGAWRQEVLHSRIARAEKEKIITRTFGQLLLDDEMLRSRSFYEWRNALHHARHDALHRAAEQEAEERKKEAHEQKLQVMRQAFRSSSEALLGSAFLGWHNLARHRQQHLARRRQSEQRRERKDLELERFALLHCVCAWHVQALKCGSLRRKRSAGARIGLQALTLWQLRGVQGLTDPGRGAFQAQLLELWHQVALRGTEALRGRQQLRARNAQLCREKLIPALDVQRLLLLLGRWRLHCHLLHGRRAAGAMVEQRLAAEEQLWMSRLYDAWRLLRSEQLHLRAVGTSCQNAREVQLQLRWRMLHGMSQLQDLVDQGRLEALLLRWRVETSIRSTRRRLKERAFTGTMREVAREELELCQWVFSIFKAEATRERHQRELERTERQVQGARIVQRQMADGWKKALEALQAEQLRNLRAQLRSLCRAWLTGARALVNARGVRRRWASVLGHRQRQRALRRMCLHWRWVAGQERHDARLQRCRKYAENCTVQLRSAWLMQQTFRSWQHARAYEELFRILSDTQADLARAAEATALAETAAVAAQQRNQQVTVRVLPPKPAWAQVPHFVGVAQPGVSVVMRCAEMWARVAARFLAEKTPGEPWGEDLMRRRGVDAAWDALEEMMRASLPSDRFTVSRMLMRTLADGRRTWDPVKINRSIALVEQFIQQQPGEADEVLFNAMLDTHSRSKDIARLESTYQRMKDLGVEASHVTLGILVKAYGQVCDIKKVLQLWDEMKDQREQANAVTYGCMINACVKCSQTEKALQIFRDMQKRHKQCNTILYTTLIKGYGNEKDLSTAIMLFREMRNEGVPYNTIAYNSIIDVCIKCSEVSRAEEFFQEMMSDTSTVQPDLITYSTLLKGYCQVGELDKALQVAATIKACGMQCDELVYNTLMDGCVKANDLSAGVGLFAEMTSAGMKPSSITHSIFLRLYQRNGYKGNALDAVAQLYQHHGLEKPSGTVEKASKAAARRENRTKGNKPRPAKAAAKPKSAGSGLGAPINPGPQAGPAMQPAAWQGHGQMQPVPVGHQAWPVPAFGRAVPVAPVPAAAQPGGPGFVDASQRMPGAGGYMMPMNEVNYGIPSRPATFAGMALDDLYQRQNGRQNESGFASPERGPQHEPISPHQFREWPRQNDFLTHLMR</sequence>
<evidence type="ECO:0000313" key="9">
    <source>
        <dbReference type="Proteomes" id="UP001642484"/>
    </source>
</evidence>
<dbReference type="EMBL" id="CAXAMN010014335">
    <property type="protein sequence ID" value="CAK9043040.1"/>
    <property type="molecule type" value="Genomic_DNA"/>
</dbReference>
<dbReference type="SUPFAM" id="SSF47336">
    <property type="entry name" value="ACP-like"/>
    <property type="match status" value="1"/>
</dbReference>
<feature type="repeat" description="PPR" evidence="4">
    <location>
        <begin position="2727"/>
        <end position="2761"/>
    </location>
</feature>
<dbReference type="SUPFAM" id="SSF48452">
    <property type="entry name" value="TPR-like"/>
    <property type="match status" value="4"/>
</dbReference>
<feature type="compositionally biased region" description="Basic and acidic residues" evidence="6">
    <location>
        <begin position="2839"/>
        <end position="2851"/>
    </location>
</feature>
<evidence type="ECO:0000256" key="4">
    <source>
        <dbReference type="PROSITE-ProRule" id="PRU00708"/>
    </source>
</evidence>
<dbReference type="Pfam" id="PF13041">
    <property type="entry name" value="PPR_2"/>
    <property type="match status" value="1"/>
</dbReference>